<gene>
    <name evidence="1" type="ORF">Poly21_40830</name>
</gene>
<evidence type="ECO:0000313" key="2">
    <source>
        <dbReference type="Proteomes" id="UP000319908"/>
    </source>
</evidence>
<accession>A0A5C6BXZ3</accession>
<protein>
    <submittedName>
        <fullName evidence="1">Uncharacterized protein</fullName>
    </submittedName>
</protein>
<reference evidence="1 2" key="1">
    <citation type="journal article" date="2020" name="Antonie Van Leeuwenhoek">
        <title>Rhodopirellula heiligendammensis sp. nov., Rhodopirellula pilleata sp. nov., and Rhodopirellula solitaria sp. nov. isolated from natural or artificial marine surfaces in Northern Germany and California, USA, and emended description of the genus Rhodopirellula.</title>
        <authorList>
            <person name="Kallscheuer N."/>
            <person name="Wiegand S."/>
            <person name="Jogler M."/>
            <person name="Boedeker C."/>
            <person name="Peeters S.H."/>
            <person name="Rast P."/>
            <person name="Heuer A."/>
            <person name="Jetten M.S.M."/>
            <person name="Rohde M."/>
            <person name="Jogler C."/>
        </authorList>
    </citation>
    <scope>NUCLEOTIDE SEQUENCE [LARGE SCALE GENOMIC DNA]</scope>
    <source>
        <strain evidence="1 2">Poly21</strain>
    </source>
</reference>
<evidence type="ECO:0000313" key="1">
    <source>
        <dbReference type="EMBL" id="TWU16875.1"/>
    </source>
</evidence>
<dbReference type="RefSeq" id="WP_146408419.1">
    <property type="nucleotide sequence ID" value="NZ_SJPU01000002.1"/>
</dbReference>
<comment type="caution">
    <text evidence="1">The sequence shown here is derived from an EMBL/GenBank/DDBJ whole genome shotgun (WGS) entry which is preliminary data.</text>
</comment>
<sequence length="215" mass="24715">MAGYYLYSLDPLDMASLVEGEQDDLILSLAENVTDQLDLLDGQFEELDPVADWPSDPHALLPMLKVRLNQDDWYGDLSVDGKQLWSSAISDYFAETKGFVAEGQCYWDVIEFAWELLQVPRNTVTEAIALSAFGTCPYRYTPQKNQKRSWSDWQPYHSMHSPESTARMLGELQSIEQQLTKTATPETCHDYEDELMPVMHRIVYEKRMLFVGIDT</sequence>
<dbReference type="AlphaFoldDB" id="A0A5C6BXZ3"/>
<keyword evidence="2" id="KW-1185">Reference proteome</keyword>
<name>A0A5C6BXZ3_9BACT</name>
<dbReference type="EMBL" id="SJPU01000002">
    <property type="protein sequence ID" value="TWU16875.1"/>
    <property type="molecule type" value="Genomic_DNA"/>
</dbReference>
<dbReference type="OrthoDB" id="259507at2"/>
<dbReference type="Proteomes" id="UP000319908">
    <property type="component" value="Unassembled WGS sequence"/>
</dbReference>
<organism evidence="1 2">
    <name type="scientific">Allorhodopirellula heiligendammensis</name>
    <dbReference type="NCBI Taxonomy" id="2714739"/>
    <lineage>
        <taxon>Bacteria</taxon>
        <taxon>Pseudomonadati</taxon>
        <taxon>Planctomycetota</taxon>
        <taxon>Planctomycetia</taxon>
        <taxon>Pirellulales</taxon>
        <taxon>Pirellulaceae</taxon>
        <taxon>Allorhodopirellula</taxon>
    </lineage>
</organism>
<proteinExistence type="predicted"/>